<organism evidence="1 2">
    <name type="scientific">Polyporus arcularius HHB13444</name>
    <dbReference type="NCBI Taxonomy" id="1314778"/>
    <lineage>
        <taxon>Eukaryota</taxon>
        <taxon>Fungi</taxon>
        <taxon>Dikarya</taxon>
        <taxon>Basidiomycota</taxon>
        <taxon>Agaricomycotina</taxon>
        <taxon>Agaricomycetes</taxon>
        <taxon>Polyporales</taxon>
        <taxon>Polyporaceae</taxon>
        <taxon>Polyporus</taxon>
    </lineage>
</organism>
<proteinExistence type="predicted"/>
<gene>
    <name evidence="1" type="ORF">K466DRAFT_38003</name>
</gene>
<dbReference type="AlphaFoldDB" id="A0A5C3NPZ2"/>
<evidence type="ECO:0000313" key="1">
    <source>
        <dbReference type="EMBL" id="TFK79102.1"/>
    </source>
</evidence>
<sequence>MCRLPYISASRTSGTYSDYCQGIQLGIIGLLPSLFTNVYSQSRVCTSCGGIGVLGARSSGCLCMPLQARSECRPRSVPGRAAGLGTARCRRQTSCASNAVPCRARYATFLLVVYGPASARYHCSSLAGTPHRGNRSEDRRVRCHDVQVQRQSGFW</sequence>
<accession>A0A5C3NPZ2</accession>
<reference evidence="1 2" key="1">
    <citation type="journal article" date="2019" name="Nat. Ecol. Evol.">
        <title>Megaphylogeny resolves global patterns of mushroom evolution.</title>
        <authorList>
            <person name="Varga T."/>
            <person name="Krizsan K."/>
            <person name="Foldi C."/>
            <person name="Dima B."/>
            <person name="Sanchez-Garcia M."/>
            <person name="Sanchez-Ramirez S."/>
            <person name="Szollosi G.J."/>
            <person name="Szarkandi J.G."/>
            <person name="Papp V."/>
            <person name="Albert L."/>
            <person name="Andreopoulos W."/>
            <person name="Angelini C."/>
            <person name="Antonin V."/>
            <person name="Barry K.W."/>
            <person name="Bougher N.L."/>
            <person name="Buchanan P."/>
            <person name="Buyck B."/>
            <person name="Bense V."/>
            <person name="Catcheside P."/>
            <person name="Chovatia M."/>
            <person name="Cooper J."/>
            <person name="Damon W."/>
            <person name="Desjardin D."/>
            <person name="Finy P."/>
            <person name="Geml J."/>
            <person name="Haridas S."/>
            <person name="Hughes K."/>
            <person name="Justo A."/>
            <person name="Karasinski D."/>
            <person name="Kautmanova I."/>
            <person name="Kiss B."/>
            <person name="Kocsube S."/>
            <person name="Kotiranta H."/>
            <person name="LaButti K.M."/>
            <person name="Lechner B.E."/>
            <person name="Liimatainen K."/>
            <person name="Lipzen A."/>
            <person name="Lukacs Z."/>
            <person name="Mihaltcheva S."/>
            <person name="Morgado L.N."/>
            <person name="Niskanen T."/>
            <person name="Noordeloos M.E."/>
            <person name="Ohm R.A."/>
            <person name="Ortiz-Santana B."/>
            <person name="Ovrebo C."/>
            <person name="Racz N."/>
            <person name="Riley R."/>
            <person name="Savchenko A."/>
            <person name="Shiryaev A."/>
            <person name="Soop K."/>
            <person name="Spirin V."/>
            <person name="Szebenyi C."/>
            <person name="Tomsovsky M."/>
            <person name="Tulloss R.E."/>
            <person name="Uehling J."/>
            <person name="Grigoriev I.V."/>
            <person name="Vagvolgyi C."/>
            <person name="Papp T."/>
            <person name="Martin F.M."/>
            <person name="Miettinen O."/>
            <person name="Hibbett D.S."/>
            <person name="Nagy L.G."/>
        </authorList>
    </citation>
    <scope>NUCLEOTIDE SEQUENCE [LARGE SCALE GENOMIC DNA]</scope>
    <source>
        <strain evidence="1 2">HHB13444</strain>
    </source>
</reference>
<dbReference type="InParanoid" id="A0A5C3NPZ2"/>
<name>A0A5C3NPZ2_9APHY</name>
<dbReference type="Proteomes" id="UP000308197">
    <property type="component" value="Unassembled WGS sequence"/>
</dbReference>
<protein>
    <submittedName>
        <fullName evidence="1">Uncharacterized protein</fullName>
    </submittedName>
</protein>
<keyword evidence="2" id="KW-1185">Reference proteome</keyword>
<evidence type="ECO:0000313" key="2">
    <source>
        <dbReference type="Proteomes" id="UP000308197"/>
    </source>
</evidence>
<dbReference type="EMBL" id="ML212167">
    <property type="protein sequence ID" value="TFK79102.1"/>
    <property type="molecule type" value="Genomic_DNA"/>
</dbReference>